<accession>A0A923LTS3</accession>
<gene>
    <name evidence="1" type="ORF">H8S17_16305</name>
</gene>
<protein>
    <submittedName>
        <fullName evidence="1">DUF4885 domain-containing protein</fullName>
    </submittedName>
</protein>
<dbReference type="Proteomes" id="UP000606720">
    <property type="component" value="Unassembled WGS sequence"/>
</dbReference>
<name>A0A923LTS3_9FIRM</name>
<evidence type="ECO:0000313" key="1">
    <source>
        <dbReference type="EMBL" id="MBC5715708.1"/>
    </source>
</evidence>
<dbReference type="AlphaFoldDB" id="A0A923LTS3"/>
<comment type="caution">
    <text evidence="1">The sequence shown here is derived from an EMBL/GenBank/DDBJ whole genome shotgun (WGS) entry which is preliminary data.</text>
</comment>
<sequence>MVTVNNSDYYNNIPAGRDLNNLPNNSNTGTTVGYQYDGLTEEDRFVQKVLQEHYDKVYKENLSHSDPMTYIESKYCDVTS</sequence>
<organism evidence="1 2">
    <name type="scientific">Roseburia zhanii</name>
    <dbReference type="NCBI Taxonomy" id="2763064"/>
    <lineage>
        <taxon>Bacteria</taxon>
        <taxon>Bacillati</taxon>
        <taxon>Bacillota</taxon>
        <taxon>Clostridia</taxon>
        <taxon>Lachnospirales</taxon>
        <taxon>Lachnospiraceae</taxon>
        <taxon>Roseburia</taxon>
    </lineage>
</organism>
<feature type="non-terminal residue" evidence="1">
    <location>
        <position position="80"/>
    </location>
</feature>
<evidence type="ECO:0000313" key="2">
    <source>
        <dbReference type="Proteomes" id="UP000606720"/>
    </source>
</evidence>
<keyword evidence="2" id="KW-1185">Reference proteome</keyword>
<dbReference type="EMBL" id="JACOPH010000089">
    <property type="protein sequence ID" value="MBC5715708.1"/>
    <property type="molecule type" value="Genomic_DNA"/>
</dbReference>
<proteinExistence type="predicted"/>
<reference evidence="1" key="1">
    <citation type="submission" date="2020-08" db="EMBL/GenBank/DDBJ databases">
        <title>Genome public.</title>
        <authorList>
            <person name="Liu C."/>
            <person name="Sun Q."/>
        </authorList>
    </citation>
    <scope>NUCLEOTIDE SEQUENCE</scope>
    <source>
        <strain evidence="1">BX1005</strain>
    </source>
</reference>